<dbReference type="InterPro" id="IPR016491">
    <property type="entry name" value="Septin"/>
</dbReference>
<reference evidence="11" key="1">
    <citation type="submission" date="2014-02" db="EMBL/GenBank/DDBJ databases">
        <authorList>
            <person name="Genoscope - CEA"/>
        </authorList>
    </citation>
    <scope>NUCLEOTIDE SEQUENCE</scope>
    <source>
        <strain evidence="11">LS3</strain>
    </source>
</reference>
<comment type="similarity">
    <text evidence="7">Belongs to the TRAFAC class TrmE-Era-EngA-EngB-Septin-like GTPase superfamily. Septin GTPase family.</text>
</comment>
<evidence type="ECO:0000256" key="4">
    <source>
        <dbReference type="ARBA" id="ARBA00023054"/>
    </source>
</evidence>
<evidence type="ECO:0000256" key="3">
    <source>
        <dbReference type="ARBA" id="ARBA00022741"/>
    </source>
</evidence>
<dbReference type="PANTHER" id="PTHR18884">
    <property type="entry name" value="SEPTIN"/>
    <property type="match status" value="1"/>
</dbReference>
<keyword evidence="6" id="KW-0131">Cell cycle</keyword>
<evidence type="ECO:0000256" key="6">
    <source>
        <dbReference type="ARBA" id="ARBA00023306"/>
    </source>
</evidence>
<dbReference type="Gene3D" id="3.40.50.300">
    <property type="entry name" value="P-loop containing nucleotide triphosphate hydrolases"/>
    <property type="match status" value="1"/>
</dbReference>
<dbReference type="PROSITE" id="PS51719">
    <property type="entry name" value="G_SEPTIN"/>
    <property type="match status" value="1"/>
</dbReference>
<protein>
    <submittedName>
        <fullName evidence="11">ARAD1C13992p</fullName>
    </submittedName>
</protein>
<dbReference type="GO" id="GO:0005525">
    <property type="term" value="F:GTP binding"/>
    <property type="evidence" value="ECO:0007669"/>
    <property type="project" value="UniProtKB-KW"/>
</dbReference>
<dbReference type="GO" id="GO:0031105">
    <property type="term" value="C:septin complex"/>
    <property type="evidence" value="ECO:0007669"/>
    <property type="project" value="UniProtKB-ARBA"/>
</dbReference>
<reference evidence="11" key="2">
    <citation type="submission" date="2014-06" db="EMBL/GenBank/DDBJ databases">
        <title>The complete genome of Blastobotrys (Arxula) adeninivorans LS3 - a yeast of biotechnological interest.</title>
        <authorList>
            <person name="Kunze G."/>
            <person name="Gaillardin C."/>
            <person name="Czernicka M."/>
            <person name="Durrens P."/>
            <person name="Martin T."/>
            <person name="Boer E."/>
            <person name="Gabaldon T."/>
            <person name="Cruz J."/>
            <person name="Talla E."/>
            <person name="Marck C."/>
            <person name="Goffeau A."/>
            <person name="Barbe V."/>
            <person name="Baret P."/>
            <person name="Baronian K."/>
            <person name="Beier S."/>
            <person name="Bleykasten C."/>
            <person name="Bode R."/>
            <person name="Casaregola S."/>
            <person name="Despons L."/>
            <person name="Fairhead C."/>
            <person name="Giersberg M."/>
            <person name="Gierski P."/>
            <person name="Hahnel U."/>
            <person name="Hartmann A."/>
            <person name="Jankowska D."/>
            <person name="Jubin C."/>
            <person name="Jung P."/>
            <person name="Lafontaine I."/>
            <person name="Leh-Louis V."/>
            <person name="Lemaire M."/>
            <person name="Marcet-Houben M."/>
            <person name="Mascher M."/>
            <person name="Morel G."/>
            <person name="Richard G.-F."/>
            <person name="Riechen J."/>
            <person name="Sacerdot C."/>
            <person name="Sarkar A."/>
            <person name="Savel G."/>
            <person name="Schacherer J."/>
            <person name="Sherman D."/>
            <person name="Straub M.-L."/>
            <person name="Stein N."/>
            <person name="Thierry A."/>
            <person name="Trautwein-Schult A."/>
            <person name="Westhof E."/>
            <person name="Worch S."/>
            <person name="Dujon B."/>
            <person name="Souciet J.-L."/>
            <person name="Wincker P."/>
            <person name="Scholz U."/>
            <person name="Neuveglise N."/>
        </authorList>
    </citation>
    <scope>NUCLEOTIDE SEQUENCE</scope>
    <source>
        <strain evidence="11">LS3</strain>
    </source>
</reference>
<organism evidence="11">
    <name type="scientific">Blastobotrys adeninivorans</name>
    <name type="common">Yeast</name>
    <name type="synonym">Arxula adeninivorans</name>
    <dbReference type="NCBI Taxonomy" id="409370"/>
    <lineage>
        <taxon>Eukaryota</taxon>
        <taxon>Fungi</taxon>
        <taxon>Dikarya</taxon>
        <taxon>Ascomycota</taxon>
        <taxon>Saccharomycotina</taxon>
        <taxon>Dipodascomycetes</taxon>
        <taxon>Dipodascales</taxon>
        <taxon>Trichomonascaceae</taxon>
        <taxon>Blastobotrys</taxon>
    </lineage>
</organism>
<dbReference type="FunFam" id="3.40.50.300:FF:000162">
    <property type="entry name" value="septin-7 isoform X1"/>
    <property type="match status" value="1"/>
</dbReference>
<sequence length="367" mass="42049">MATIKEQSPLSFMGMTHASPEQMRRRKIVKKGFQLCLMVCGHSGTGKSTFINTLCEGEVFSGSRPKPTQDIDIRTHQVELGEADGTTISLTVVDTPGFGENINNDHCCDKIVRYVEKQFDEILSEEQRVKRNPRFRDNRVHVALYFIAPTGHGLRELDIDFMMTLSSRVNVIPVVAKADSLTTKELAINKRAIMDDIRHFRIPIYYFPCDSSDQESIEECTALRNLVPFAVVGSNNRHKVDGKLVRGRMYPWGVVKVEDPDHSDFSVLRSVIFGSHLQELRDLTHEVIYERYRTSKLSELADEEDMSGPYQSSVANAPAVHQTLYTEYKRLQQQGDEMQHKIDEKRRELAKRVEQLQELEQGFPNHY</sequence>
<feature type="coiled-coil region" evidence="8">
    <location>
        <begin position="328"/>
        <end position="362"/>
    </location>
</feature>
<dbReference type="GO" id="GO:0032161">
    <property type="term" value="C:cleavage apparatus septin structure"/>
    <property type="evidence" value="ECO:0007669"/>
    <property type="project" value="UniProtKB-ARBA"/>
</dbReference>
<dbReference type="InterPro" id="IPR027417">
    <property type="entry name" value="P-loop_NTPase"/>
</dbReference>
<gene>
    <name evidence="11" type="ORF">GNLVRS02_ARAD1C13992g</name>
</gene>
<proteinExistence type="inferred from homology"/>
<comment type="subcellular location">
    <subcellularLocation>
        <location evidence="1">Bud neck</location>
    </subcellularLocation>
</comment>
<evidence type="ECO:0000259" key="10">
    <source>
        <dbReference type="PROSITE" id="PS51719"/>
    </source>
</evidence>
<dbReference type="GO" id="GO:0000281">
    <property type="term" value="P:mitotic cytokinesis"/>
    <property type="evidence" value="ECO:0007669"/>
    <property type="project" value="UniProtKB-ARBA"/>
</dbReference>
<name>A0A060T5N8_BLAAD</name>
<dbReference type="SUPFAM" id="SSF52540">
    <property type="entry name" value="P-loop containing nucleoside triphosphate hydrolases"/>
    <property type="match status" value="1"/>
</dbReference>
<dbReference type="InterPro" id="IPR030379">
    <property type="entry name" value="G_SEPTIN_dom"/>
</dbReference>
<keyword evidence="3 7" id="KW-0547">Nucleotide-binding</keyword>
<dbReference type="Pfam" id="PF00735">
    <property type="entry name" value="Septin"/>
    <property type="match status" value="1"/>
</dbReference>
<evidence type="ECO:0000256" key="1">
    <source>
        <dbReference type="ARBA" id="ARBA00004266"/>
    </source>
</evidence>
<keyword evidence="2" id="KW-0132">Cell division</keyword>
<evidence type="ECO:0000256" key="7">
    <source>
        <dbReference type="RuleBase" id="RU004560"/>
    </source>
</evidence>
<dbReference type="AlphaFoldDB" id="A0A060T5N8"/>
<evidence type="ECO:0000256" key="8">
    <source>
        <dbReference type="SAM" id="Coils"/>
    </source>
</evidence>
<dbReference type="PhylomeDB" id="A0A060T5N8"/>
<feature type="domain" description="Septin-type G" evidence="10">
    <location>
        <begin position="31"/>
        <end position="299"/>
    </location>
</feature>
<feature type="region of interest" description="Disordered" evidence="9">
    <location>
        <begin position="1"/>
        <end position="21"/>
    </location>
</feature>
<feature type="compositionally biased region" description="Polar residues" evidence="9">
    <location>
        <begin position="1"/>
        <end position="10"/>
    </location>
</feature>
<dbReference type="EMBL" id="HG937693">
    <property type="protein sequence ID" value="CDP34506.1"/>
    <property type="molecule type" value="Genomic_DNA"/>
</dbReference>
<evidence type="ECO:0000256" key="2">
    <source>
        <dbReference type="ARBA" id="ARBA00022618"/>
    </source>
</evidence>
<dbReference type="PIRSF" id="PIRSF006698">
    <property type="entry name" value="Septin"/>
    <property type="match status" value="1"/>
</dbReference>
<dbReference type="CDD" id="cd01850">
    <property type="entry name" value="CDC_Septin"/>
    <property type="match status" value="1"/>
</dbReference>
<keyword evidence="5 7" id="KW-0342">GTP-binding</keyword>
<evidence type="ECO:0000313" key="11">
    <source>
        <dbReference type="EMBL" id="CDP34506.1"/>
    </source>
</evidence>
<evidence type="ECO:0000256" key="5">
    <source>
        <dbReference type="ARBA" id="ARBA00023134"/>
    </source>
</evidence>
<dbReference type="GO" id="GO:0005935">
    <property type="term" value="C:cellular bud neck"/>
    <property type="evidence" value="ECO:0007669"/>
    <property type="project" value="UniProtKB-SubCell"/>
</dbReference>
<accession>A0A060T5N8</accession>
<keyword evidence="4 8" id="KW-0175">Coiled coil</keyword>
<evidence type="ECO:0000256" key="9">
    <source>
        <dbReference type="SAM" id="MobiDB-lite"/>
    </source>
</evidence>
<dbReference type="GO" id="GO:0005940">
    <property type="term" value="C:septin ring"/>
    <property type="evidence" value="ECO:0007669"/>
    <property type="project" value="UniProtKB-ARBA"/>
</dbReference>